<dbReference type="RefSeq" id="WP_374348844.1">
    <property type="nucleotide sequence ID" value="NZ_JBHTLQ010000094.1"/>
</dbReference>
<accession>A0ABW3T7V5</accession>
<evidence type="ECO:0000313" key="2">
    <source>
        <dbReference type="EMBL" id="MFD1192936.1"/>
    </source>
</evidence>
<comment type="caution">
    <text evidence="2">The sequence shown here is derived from an EMBL/GenBank/DDBJ whole genome shotgun (WGS) entry which is preliminary data.</text>
</comment>
<sequence>MKRIVTLAAFAALAVASSAQAQSIRVPVAGKSAQQVHADIVMAARSVCHRATADESLMLDAYTRCLSATVKASVAQLGDPQVAQLSNTRVVQR</sequence>
<organism evidence="2 3">
    <name type="scientific">Phenylobacterium conjunctum</name>
    <dbReference type="NCBI Taxonomy" id="1298959"/>
    <lineage>
        <taxon>Bacteria</taxon>
        <taxon>Pseudomonadati</taxon>
        <taxon>Pseudomonadota</taxon>
        <taxon>Alphaproteobacteria</taxon>
        <taxon>Caulobacterales</taxon>
        <taxon>Caulobacteraceae</taxon>
        <taxon>Phenylobacterium</taxon>
    </lineage>
</organism>
<keyword evidence="3" id="KW-1185">Reference proteome</keyword>
<evidence type="ECO:0000313" key="3">
    <source>
        <dbReference type="Proteomes" id="UP001597216"/>
    </source>
</evidence>
<evidence type="ECO:0000256" key="1">
    <source>
        <dbReference type="SAM" id="SignalP"/>
    </source>
</evidence>
<dbReference type="Proteomes" id="UP001597216">
    <property type="component" value="Unassembled WGS sequence"/>
</dbReference>
<feature type="chain" id="PRO_5046558265" description="UrcA family protein" evidence="1">
    <location>
        <begin position="22"/>
        <end position="93"/>
    </location>
</feature>
<protein>
    <recommendedName>
        <fullName evidence="4">UrcA family protein</fullName>
    </recommendedName>
</protein>
<evidence type="ECO:0008006" key="4">
    <source>
        <dbReference type="Google" id="ProtNLM"/>
    </source>
</evidence>
<dbReference type="EMBL" id="JBHTLQ010000094">
    <property type="protein sequence ID" value="MFD1192936.1"/>
    <property type="molecule type" value="Genomic_DNA"/>
</dbReference>
<keyword evidence="1" id="KW-0732">Signal</keyword>
<reference evidence="3" key="1">
    <citation type="journal article" date="2019" name="Int. J. Syst. Evol. Microbiol.">
        <title>The Global Catalogue of Microorganisms (GCM) 10K type strain sequencing project: providing services to taxonomists for standard genome sequencing and annotation.</title>
        <authorList>
            <consortium name="The Broad Institute Genomics Platform"/>
            <consortium name="The Broad Institute Genome Sequencing Center for Infectious Disease"/>
            <person name="Wu L."/>
            <person name="Ma J."/>
        </authorList>
    </citation>
    <scope>NUCLEOTIDE SEQUENCE [LARGE SCALE GENOMIC DNA]</scope>
    <source>
        <strain evidence="3">CCUG 55074</strain>
    </source>
</reference>
<feature type="signal peptide" evidence="1">
    <location>
        <begin position="1"/>
        <end position="21"/>
    </location>
</feature>
<name>A0ABW3T7V5_9CAUL</name>
<gene>
    <name evidence="2" type="ORF">ACFQ27_20275</name>
</gene>
<proteinExistence type="predicted"/>